<protein>
    <recommendedName>
        <fullName evidence="11">Coatomer subunit epsilon</fullName>
    </recommendedName>
</protein>
<evidence type="ECO:0000256" key="11">
    <source>
        <dbReference type="PIRNR" id="PIRNR016478"/>
    </source>
</evidence>
<gene>
    <name evidence="12" type="ORF">DLAC_11800</name>
</gene>
<dbReference type="InterPro" id="IPR019734">
    <property type="entry name" value="TPR_rpt"/>
</dbReference>
<dbReference type="Proteomes" id="UP000076078">
    <property type="component" value="Unassembled WGS sequence"/>
</dbReference>
<dbReference type="Gene3D" id="1.25.40.10">
    <property type="entry name" value="Tetratricopeptide repeat domain"/>
    <property type="match status" value="1"/>
</dbReference>
<dbReference type="AlphaFoldDB" id="A0A151Z5T5"/>
<dbReference type="GO" id="GO:0030126">
    <property type="term" value="C:COPI vesicle coat"/>
    <property type="evidence" value="ECO:0007669"/>
    <property type="project" value="TreeGrafter"/>
</dbReference>
<dbReference type="GO" id="GO:0006888">
    <property type="term" value="P:endoplasmic reticulum to Golgi vesicle-mediated transport"/>
    <property type="evidence" value="ECO:0007669"/>
    <property type="project" value="TreeGrafter"/>
</dbReference>
<evidence type="ECO:0000256" key="5">
    <source>
        <dbReference type="ARBA" id="ARBA00022490"/>
    </source>
</evidence>
<evidence type="ECO:0000256" key="3">
    <source>
        <dbReference type="ARBA" id="ARBA00008827"/>
    </source>
</evidence>
<dbReference type="InParanoid" id="A0A151Z5T5"/>
<keyword evidence="10 11" id="KW-0968">Cytoplasmic vesicle</keyword>
<dbReference type="PIRSF" id="PIRSF016478">
    <property type="entry name" value="Coatomer_esu"/>
    <property type="match status" value="1"/>
</dbReference>
<keyword evidence="9 11" id="KW-0472">Membrane</keyword>
<comment type="subcellular location">
    <subcellularLocation>
        <location evidence="2">Cytoplasmic vesicle</location>
        <location evidence="2">COPI-coated vesicle membrane</location>
        <topology evidence="2">Peripheral membrane protein</topology>
        <orientation evidence="2">Cytoplasmic side</orientation>
    </subcellularLocation>
    <subcellularLocation>
        <location evidence="1">Golgi apparatus membrane</location>
        <topology evidence="1">Peripheral membrane protein</topology>
        <orientation evidence="1">Cytoplasmic side</orientation>
    </subcellularLocation>
</comment>
<organism evidence="12 13">
    <name type="scientific">Tieghemostelium lacteum</name>
    <name type="common">Slime mold</name>
    <name type="synonym">Dictyostelium lacteum</name>
    <dbReference type="NCBI Taxonomy" id="361077"/>
    <lineage>
        <taxon>Eukaryota</taxon>
        <taxon>Amoebozoa</taxon>
        <taxon>Evosea</taxon>
        <taxon>Eumycetozoa</taxon>
        <taxon>Dictyostelia</taxon>
        <taxon>Dictyosteliales</taxon>
        <taxon>Raperosteliaceae</taxon>
        <taxon>Tieghemostelium</taxon>
    </lineage>
</organism>
<keyword evidence="6 11" id="KW-0931">ER-Golgi transport</keyword>
<keyword evidence="5 11" id="KW-0963">Cytoplasm</keyword>
<evidence type="ECO:0000256" key="4">
    <source>
        <dbReference type="ARBA" id="ARBA00022448"/>
    </source>
</evidence>
<dbReference type="SMART" id="SM00028">
    <property type="entry name" value="TPR"/>
    <property type="match status" value="3"/>
</dbReference>
<dbReference type="PANTHER" id="PTHR10805:SF0">
    <property type="entry name" value="COATOMER SUBUNIT EPSILON"/>
    <property type="match status" value="1"/>
</dbReference>
<name>A0A151Z5T5_TIELA</name>
<dbReference type="EMBL" id="LODT01000041">
    <property type="protein sequence ID" value="KYQ89322.1"/>
    <property type="molecule type" value="Genomic_DNA"/>
</dbReference>
<evidence type="ECO:0000256" key="1">
    <source>
        <dbReference type="ARBA" id="ARBA00004255"/>
    </source>
</evidence>
<reference evidence="12 13" key="1">
    <citation type="submission" date="2015-12" db="EMBL/GenBank/DDBJ databases">
        <title>Dictyostelia acquired genes for synthesis and detection of signals that induce cell-type specialization by lateral gene transfer from prokaryotes.</title>
        <authorList>
            <person name="Gloeckner G."/>
            <person name="Schaap P."/>
        </authorList>
    </citation>
    <scope>NUCLEOTIDE SEQUENCE [LARGE SCALE GENOMIC DNA]</scope>
    <source>
        <strain evidence="12 13">TK</strain>
    </source>
</reference>
<dbReference type="InterPro" id="IPR006822">
    <property type="entry name" value="Coatomer_esu"/>
</dbReference>
<dbReference type="OMA" id="MIVLSQH"/>
<comment type="function">
    <text evidence="11">The coatomer is a cytosolic protein complex that binds to dilysine motifs and reversibly associates with Golgi non-clathrin-coated vesicles, which further mediate biosynthetic protein transport from the ER, via the Golgi up to the trans Golgi network. The coatomer complex is required for budding from Golgi membranes, and is essential for the retrograde Golgi-to-ER transport of dilysine-tagged proteins.</text>
</comment>
<evidence type="ECO:0000256" key="7">
    <source>
        <dbReference type="ARBA" id="ARBA00022927"/>
    </source>
</evidence>
<dbReference type="GO" id="GO:0015031">
    <property type="term" value="P:protein transport"/>
    <property type="evidence" value="ECO:0007669"/>
    <property type="project" value="UniProtKB-UniRule"/>
</dbReference>
<comment type="caution">
    <text evidence="12">The sequence shown here is derived from an EMBL/GenBank/DDBJ whole genome shotgun (WGS) entry which is preliminary data.</text>
</comment>
<evidence type="ECO:0000256" key="9">
    <source>
        <dbReference type="ARBA" id="ARBA00023136"/>
    </source>
</evidence>
<dbReference type="InterPro" id="IPR011990">
    <property type="entry name" value="TPR-like_helical_dom_sf"/>
</dbReference>
<sequence length="301" mass="34152">MADELLFESKNYYYLGNYQSAINEIHKKSKAINDKGGKQDADYYLYKSYISQGKYDLVQVEIKSDSTPTLQGLKLYASYLQSPQSNKDITLVTIKEWIKDGIVQNNYHLQVILASIYIHEQDYEEALKIIHQADFIEGLALLIQIYLKIDRLDLAEKAYNVMKGIDIDATPSLLSNAWIMIAQGDDKIKSALMTLEELSEKYGGSPLLLNGQAVCCILLKRFEKAETLLLESIEKNPNDFETISNLVNCYINMKKPSEVVNVYLQQLKSSPQALKSVWLQSVSLAEDNFERSKSKYAASSV</sequence>
<proteinExistence type="inferred from homology"/>
<evidence type="ECO:0000256" key="10">
    <source>
        <dbReference type="ARBA" id="ARBA00023329"/>
    </source>
</evidence>
<dbReference type="SUPFAM" id="SSF48452">
    <property type="entry name" value="TPR-like"/>
    <property type="match status" value="1"/>
</dbReference>
<dbReference type="GO" id="GO:0006891">
    <property type="term" value="P:intra-Golgi vesicle-mediated transport"/>
    <property type="evidence" value="ECO:0007669"/>
    <property type="project" value="TreeGrafter"/>
</dbReference>
<dbReference type="OrthoDB" id="310217at2759"/>
<evidence type="ECO:0000256" key="6">
    <source>
        <dbReference type="ARBA" id="ARBA00022892"/>
    </source>
</evidence>
<evidence type="ECO:0000313" key="13">
    <source>
        <dbReference type="Proteomes" id="UP000076078"/>
    </source>
</evidence>
<comment type="similarity">
    <text evidence="3 11">Belongs to the COPE family.</text>
</comment>
<keyword evidence="7 11" id="KW-0653">Protein transport</keyword>
<keyword evidence="4 11" id="KW-0813">Transport</keyword>
<accession>A0A151Z5T5</accession>
<dbReference type="GO" id="GO:0006890">
    <property type="term" value="P:retrograde vesicle-mediated transport, Golgi to endoplasmic reticulum"/>
    <property type="evidence" value="ECO:0007669"/>
    <property type="project" value="UniProtKB-UniRule"/>
</dbReference>
<dbReference type="GO" id="GO:0000139">
    <property type="term" value="C:Golgi membrane"/>
    <property type="evidence" value="ECO:0007669"/>
    <property type="project" value="UniProtKB-SubCell"/>
</dbReference>
<keyword evidence="8 11" id="KW-0333">Golgi apparatus</keyword>
<dbReference type="PANTHER" id="PTHR10805">
    <property type="entry name" value="COATOMER SUBUNIT EPSILON"/>
    <property type="match status" value="1"/>
</dbReference>
<evidence type="ECO:0000313" key="12">
    <source>
        <dbReference type="EMBL" id="KYQ89322.1"/>
    </source>
</evidence>
<dbReference type="FunCoup" id="A0A151Z5T5">
    <property type="interactions" value="657"/>
</dbReference>
<dbReference type="Pfam" id="PF04733">
    <property type="entry name" value="Coatomer_E"/>
    <property type="match status" value="1"/>
</dbReference>
<dbReference type="STRING" id="361077.A0A151Z5T5"/>
<keyword evidence="13" id="KW-1185">Reference proteome</keyword>
<dbReference type="GO" id="GO:0005198">
    <property type="term" value="F:structural molecule activity"/>
    <property type="evidence" value="ECO:0007669"/>
    <property type="project" value="UniProtKB-UniRule"/>
</dbReference>
<evidence type="ECO:0000256" key="8">
    <source>
        <dbReference type="ARBA" id="ARBA00023034"/>
    </source>
</evidence>
<evidence type="ECO:0000256" key="2">
    <source>
        <dbReference type="ARBA" id="ARBA00004347"/>
    </source>
</evidence>